<evidence type="ECO:0000256" key="9">
    <source>
        <dbReference type="ARBA" id="ARBA00023012"/>
    </source>
</evidence>
<dbReference type="GO" id="GO:0004721">
    <property type="term" value="F:phosphoprotein phosphatase activity"/>
    <property type="evidence" value="ECO:0007669"/>
    <property type="project" value="TreeGrafter"/>
</dbReference>
<dbReference type="EMBL" id="AEEH01000010">
    <property type="protein sequence ID" value="EFM26298.1"/>
    <property type="molecule type" value="Genomic_DNA"/>
</dbReference>
<dbReference type="InterPro" id="IPR050351">
    <property type="entry name" value="BphY/WalK/GraS-like"/>
</dbReference>
<dbReference type="InterPro" id="IPR005467">
    <property type="entry name" value="His_kinase_dom"/>
</dbReference>
<evidence type="ECO:0000256" key="6">
    <source>
        <dbReference type="ARBA" id="ARBA00022692"/>
    </source>
</evidence>
<dbReference type="SMART" id="SM00387">
    <property type="entry name" value="HATPase_c"/>
    <property type="match status" value="1"/>
</dbReference>
<dbReference type="STRING" id="862517.HMPREF9225_0069"/>
<dbReference type="HOGENOM" id="CLU_000445_13_0_9"/>
<keyword evidence="4" id="KW-1003">Cell membrane</keyword>
<evidence type="ECO:0000256" key="3">
    <source>
        <dbReference type="ARBA" id="ARBA00012438"/>
    </source>
</evidence>
<sequence length="324" mass="38201">MSHLPIKSFLKREKFTLILGFFIFFYILGTYLIFEFDRDKSIYIAFLYLFLFFIYMIFLYSIRDRDYREEIDLLNRKDYEKILELYESPLSKALYKSLEENKRVKEIGEKKRADVKNYLTIWTHQIKSPIFALKLLLKKDEINKIDCEKEIFEIEEYVGNILGYARMNANSTDYVFSKYSLDEIIRSVIRKYSIQFIGKNNRVDFFETKKIILTDAKWFSFLLEQIISNAIKYTHNGSIAIYLEKNELVIEDNGIGIMPEDLPRIFDAGYTGYNGRLEKKSTGLGLNLSKNIGKSLRVTLRCESEPKVGTKIYVNLKNILDESA</sequence>
<dbReference type="PANTHER" id="PTHR45453">
    <property type="entry name" value="PHOSPHATE REGULON SENSOR PROTEIN PHOR"/>
    <property type="match status" value="1"/>
</dbReference>
<keyword evidence="5 13" id="KW-0808">Transferase</keyword>
<evidence type="ECO:0000256" key="11">
    <source>
        <dbReference type="SAM" id="Phobius"/>
    </source>
</evidence>
<feature type="transmembrane region" description="Helical" evidence="11">
    <location>
        <begin position="15"/>
        <end position="34"/>
    </location>
</feature>
<dbReference type="InterPro" id="IPR003594">
    <property type="entry name" value="HATPase_dom"/>
</dbReference>
<keyword evidence="7 13" id="KW-0418">Kinase</keyword>
<dbReference type="Pfam" id="PF02518">
    <property type="entry name" value="HATPase_c"/>
    <property type="match status" value="1"/>
</dbReference>
<evidence type="ECO:0000256" key="1">
    <source>
        <dbReference type="ARBA" id="ARBA00000085"/>
    </source>
</evidence>
<dbReference type="AlphaFoldDB" id="E0NIT0"/>
<keyword evidence="10 11" id="KW-0472">Membrane</keyword>
<dbReference type="SUPFAM" id="SSF55874">
    <property type="entry name" value="ATPase domain of HSP90 chaperone/DNA topoisomerase II/histidine kinase"/>
    <property type="match status" value="1"/>
</dbReference>
<dbReference type="EC" id="2.7.13.3" evidence="3"/>
<feature type="domain" description="Histidine kinase" evidence="12">
    <location>
        <begin position="121"/>
        <end position="320"/>
    </location>
</feature>
<proteinExistence type="predicted"/>
<keyword evidence="6 11" id="KW-0812">Transmembrane</keyword>
<protein>
    <recommendedName>
        <fullName evidence="3">histidine kinase</fullName>
        <ecNumber evidence="3">2.7.13.3</ecNumber>
    </recommendedName>
</protein>
<dbReference type="Gene3D" id="3.30.565.10">
    <property type="entry name" value="Histidine kinase-like ATPase, C-terminal domain"/>
    <property type="match status" value="1"/>
</dbReference>
<feature type="transmembrane region" description="Helical" evidence="11">
    <location>
        <begin position="40"/>
        <end position="60"/>
    </location>
</feature>
<dbReference type="Proteomes" id="UP000003280">
    <property type="component" value="Unassembled WGS sequence"/>
</dbReference>
<evidence type="ECO:0000313" key="14">
    <source>
        <dbReference type="Proteomes" id="UP000003280"/>
    </source>
</evidence>
<evidence type="ECO:0000256" key="7">
    <source>
        <dbReference type="ARBA" id="ARBA00022777"/>
    </source>
</evidence>
<keyword evidence="14" id="KW-1185">Reference proteome</keyword>
<dbReference type="OrthoDB" id="9780487at2"/>
<organism evidence="13 14">
    <name type="scientific">Peptoniphilus duerdenii ATCC BAA-1640</name>
    <dbReference type="NCBI Taxonomy" id="862517"/>
    <lineage>
        <taxon>Bacteria</taxon>
        <taxon>Bacillati</taxon>
        <taxon>Bacillota</taxon>
        <taxon>Tissierellia</taxon>
        <taxon>Tissierellales</taxon>
        <taxon>Peptoniphilaceae</taxon>
        <taxon>Peptoniphilus</taxon>
    </lineage>
</organism>
<evidence type="ECO:0000256" key="4">
    <source>
        <dbReference type="ARBA" id="ARBA00022475"/>
    </source>
</evidence>
<comment type="catalytic activity">
    <reaction evidence="1">
        <text>ATP + protein L-histidine = ADP + protein N-phospho-L-histidine.</text>
        <dbReference type="EC" id="2.7.13.3"/>
    </reaction>
</comment>
<dbReference type="PANTHER" id="PTHR45453:SF2">
    <property type="entry name" value="HISTIDINE KINASE"/>
    <property type="match status" value="1"/>
</dbReference>
<evidence type="ECO:0000256" key="2">
    <source>
        <dbReference type="ARBA" id="ARBA00004651"/>
    </source>
</evidence>
<dbReference type="InterPro" id="IPR036890">
    <property type="entry name" value="HATPase_C_sf"/>
</dbReference>
<dbReference type="eggNOG" id="COG2205">
    <property type="taxonomic scope" value="Bacteria"/>
</dbReference>
<reference evidence="13 14" key="1">
    <citation type="submission" date="2010-07" db="EMBL/GenBank/DDBJ databases">
        <authorList>
            <person name="Muzny D."/>
            <person name="Qin X."/>
            <person name="Deng J."/>
            <person name="Jiang H."/>
            <person name="Liu Y."/>
            <person name="Qu J."/>
            <person name="Song X.-Z."/>
            <person name="Zhang L."/>
            <person name="Thornton R."/>
            <person name="Coyle M."/>
            <person name="Francisco L."/>
            <person name="Jackson L."/>
            <person name="Javaid M."/>
            <person name="Korchina V."/>
            <person name="Kovar C."/>
            <person name="Mata R."/>
            <person name="Mathew T."/>
            <person name="Ngo R."/>
            <person name="Nguyen L."/>
            <person name="Nguyen N."/>
            <person name="Okwuonu G."/>
            <person name="Ongeri F."/>
            <person name="Pham C."/>
            <person name="Simmons D."/>
            <person name="Wilczek-Boney K."/>
            <person name="Hale W."/>
            <person name="Jakkamsetti A."/>
            <person name="Pham P."/>
            <person name="Ruth R."/>
            <person name="San Lucas F."/>
            <person name="Warren J."/>
            <person name="Zhang J."/>
            <person name="Zhao Z."/>
            <person name="Zhou C."/>
            <person name="Zhu D."/>
            <person name="Lee S."/>
            <person name="Bess C."/>
            <person name="Blankenburg K."/>
            <person name="Forbes L."/>
            <person name="Fu Q."/>
            <person name="Gubbala S."/>
            <person name="Hirani K."/>
            <person name="Jayaseelan J.C."/>
            <person name="Lara F."/>
            <person name="Munidasa M."/>
            <person name="Palculict T."/>
            <person name="Patil S."/>
            <person name="Pu L.-L."/>
            <person name="Saada N."/>
            <person name="Tang L."/>
            <person name="Weissenberger G."/>
            <person name="Zhu Y."/>
            <person name="Hemphill L."/>
            <person name="Shang Y."/>
            <person name="Youmans B."/>
            <person name="Ayvaz T."/>
            <person name="Ross M."/>
            <person name="Santibanez J."/>
            <person name="Aqrawi P."/>
            <person name="Gross S."/>
            <person name="Joshi V."/>
            <person name="Fowler G."/>
            <person name="Nazareth L."/>
            <person name="Reid J."/>
            <person name="Worley K."/>
            <person name="Petrosino J."/>
            <person name="Highlander S."/>
            <person name="Gibbs R."/>
        </authorList>
    </citation>
    <scope>NUCLEOTIDE SEQUENCE [LARGE SCALE GENOMIC DNA]</scope>
    <source>
        <strain evidence="13 14">ATCC BAA-1640</strain>
    </source>
</reference>
<evidence type="ECO:0000259" key="12">
    <source>
        <dbReference type="PROSITE" id="PS50109"/>
    </source>
</evidence>
<dbReference type="GO" id="GO:0005886">
    <property type="term" value="C:plasma membrane"/>
    <property type="evidence" value="ECO:0007669"/>
    <property type="project" value="UniProtKB-SubCell"/>
</dbReference>
<name>E0NIT0_9FIRM</name>
<comment type="subcellular location">
    <subcellularLocation>
        <location evidence="2">Cell membrane</location>
        <topology evidence="2">Multi-pass membrane protein</topology>
    </subcellularLocation>
</comment>
<evidence type="ECO:0000256" key="8">
    <source>
        <dbReference type="ARBA" id="ARBA00022989"/>
    </source>
</evidence>
<keyword evidence="8 11" id="KW-1133">Transmembrane helix</keyword>
<dbReference type="GO" id="GO:0016036">
    <property type="term" value="P:cellular response to phosphate starvation"/>
    <property type="evidence" value="ECO:0007669"/>
    <property type="project" value="TreeGrafter"/>
</dbReference>
<gene>
    <name evidence="13" type="ORF">HMPREF9225_0069</name>
</gene>
<evidence type="ECO:0000256" key="10">
    <source>
        <dbReference type="ARBA" id="ARBA00023136"/>
    </source>
</evidence>
<dbReference type="GO" id="GO:0000155">
    <property type="term" value="F:phosphorelay sensor kinase activity"/>
    <property type="evidence" value="ECO:0007669"/>
    <property type="project" value="TreeGrafter"/>
</dbReference>
<comment type="caution">
    <text evidence="13">The sequence shown here is derived from an EMBL/GenBank/DDBJ whole genome shotgun (WGS) entry which is preliminary data.</text>
</comment>
<keyword evidence="9" id="KW-0902">Two-component regulatory system</keyword>
<evidence type="ECO:0000256" key="5">
    <source>
        <dbReference type="ARBA" id="ARBA00022679"/>
    </source>
</evidence>
<accession>E0NIT0</accession>
<evidence type="ECO:0000313" key="13">
    <source>
        <dbReference type="EMBL" id="EFM26298.1"/>
    </source>
</evidence>
<dbReference type="PROSITE" id="PS50109">
    <property type="entry name" value="HIS_KIN"/>
    <property type="match status" value="1"/>
</dbReference>